<dbReference type="EMBL" id="JAULSU010000006">
    <property type="protein sequence ID" value="KAK0614074.1"/>
    <property type="molecule type" value="Genomic_DNA"/>
</dbReference>
<evidence type="ECO:0000313" key="1">
    <source>
        <dbReference type="EMBL" id="KAK0614074.1"/>
    </source>
</evidence>
<proteinExistence type="predicted"/>
<protein>
    <submittedName>
        <fullName evidence="1">Uncharacterized protein</fullName>
    </submittedName>
</protein>
<keyword evidence="2" id="KW-1185">Reference proteome</keyword>
<reference evidence="1" key="1">
    <citation type="submission" date="2023-06" db="EMBL/GenBank/DDBJ databases">
        <title>Genome-scale phylogeny and comparative genomics of the fungal order Sordariales.</title>
        <authorList>
            <consortium name="Lawrence Berkeley National Laboratory"/>
            <person name="Hensen N."/>
            <person name="Bonometti L."/>
            <person name="Westerberg I."/>
            <person name="Brannstrom I.O."/>
            <person name="Guillou S."/>
            <person name="Cros-Aarteil S."/>
            <person name="Calhoun S."/>
            <person name="Haridas S."/>
            <person name="Kuo A."/>
            <person name="Mondo S."/>
            <person name="Pangilinan J."/>
            <person name="Riley R."/>
            <person name="Labutti K."/>
            <person name="Andreopoulos B."/>
            <person name="Lipzen A."/>
            <person name="Chen C."/>
            <person name="Yanf M."/>
            <person name="Daum C."/>
            <person name="Ng V."/>
            <person name="Clum A."/>
            <person name="Steindorff A."/>
            <person name="Ohm R."/>
            <person name="Martin F."/>
            <person name="Silar P."/>
            <person name="Natvig D."/>
            <person name="Lalanne C."/>
            <person name="Gautier V."/>
            <person name="Ament-Velasquez S.L."/>
            <person name="Kruys A."/>
            <person name="Hutchinson M.I."/>
            <person name="Powell A.J."/>
            <person name="Barry K."/>
            <person name="Miller A.N."/>
            <person name="Grigoriev I.V."/>
            <person name="Debuchy R."/>
            <person name="Gladieux P."/>
            <person name="Thoren M.H."/>
            <person name="Johannesson H."/>
        </authorList>
    </citation>
    <scope>NUCLEOTIDE SEQUENCE</scope>
    <source>
        <strain evidence="1">CBS 606.72</strain>
    </source>
</reference>
<sequence>MSPNMRPLAVTCAIHPCLRNYHGAISNNTLSETLISTIPATPSAEGGCSVNGFHSHTALKTPCVVDSVLYSTSNISLVPATQSTKFSTTPHLFEGVLAPDGTTNVTAPYECIYKLYWILFLAPLQLLFQLPLQRGVHHHAGCPSHAKLSEFGVLAECALGGWKCRCTVGEEDSGPIWRSGDK</sequence>
<dbReference type="AlphaFoldDB" id="A0AA40BUG4"/>
<organism evidence="1 2">
    <name type="scientific">Immersiella caudata</name>
    <dbReference type="NCBI Taxonomy" id="314043"/>
    <lineage>
        <taxon>Eukaryota</taxon>
        <taxon>Fungi</taxon>
        <taxon>Dikarya</taxon>
        <taxon>Ascomycota</taxon>
        <taxon>Pezizomycotina</taxon>
        <taxon>Sordariomycetes</taxon>
        <taxon>Sordariomycetidae</taxon>
        <taxon>Sordariales</taxon>
        <taxon>Lasiosphaeriaceae</taxon>
        <taxon>Immersiella</taxon>
    </lineage>
</organism>
<evidence type="ECO:0000313" key="2">
    <source>
        <dbReference type="Proteomes" id="UP001175000"/>
    </source>
</evidence>
<comment type="caution">
    <text evidence="1">The sequence shown here is derived from an EMBL/GenBank/DDBJ whole genome shotgun (WGS) entry which is preliminary data.</text>
</comment>
<dbReference type="Proteomes" id="UP001175000">
    <property type="component" value="Unassembled WGS sequence"/>
</dbReference>
<name>A0AA40BUG4_9PEZI</name>
<gene>
    <name evidence="1" type="ORF">B0T14DRAFT_527594</name>
</gene>
<accession>A0AA40BUG4</accession>